<reference evidence="3" key="1">
    <citation type="journal article" date="2020" name="Fungal Divers.">
        <title>Resolving the Mortierellaceae phylogeny through synthesis of multi-gene phylogenetics and phylogenomics.</title>
        <authorList>
            <person name="Vandepol N."/>
            <person name="Liber J."/>
            <person name="Desiro A."/>
            <person name="Na H."/>
            <person name="Kennedy M."/>
            <person name="Barry K."/>
            <person name="Grigoriev I.V."/>
            <person name="Miller A.N."/>
            <person name="O'Donnell K."/>
            <person name="Stajich J.E."/>
            <person name="Bonito G."/>
        </authorList>
    </citation>
    <scope>NUCLEOTIDE SEQUENCE</scope>
    <source>
        <strain evidence="3">BC1065</strain>
    </source>
</reference>
<evidence type="ECO:0000256" key="2">
    <source>
        <dbReference type="SAM" id="MobiDB-lite"/>
    </source>
</evidence>
<keyword evidence="4" id="KW-1185">Reference proteome</keyword>
<accession>A0A9P6U112</accession>
<feature type="compositionally biased region" description="Low complexity" evidence="2">
    <location>
        <begin position="340"/>
        <end position="349"/>
    </location>
</feature>
<evidence type="ECO:0000256" key="1">
    <source>
        <dbReference type="SAM" id="Coils"/>
    </source>
</evidence>
<dbReference type="Proteomes" id="UP000807716">
    <property type="component" value="Unassembled WGS sequence"/>
</dbReference>
<feature type="compositionally biased region" description="Low complexity" evidence="2">
    <location>
        <begin position="360"/>
        <end position="371"/>
    </location>
</feature>
<feature type="compositionally biased region" description="Gly residues" evidence="2">
    <location>
        <begin position="372"/>
        <end position="387"/>
    </location>
</feature>
<name>A0A9P6U112_9FUNG</name>
<feature type="compositionally biased region" description="Acidic residues" evidence="2">
    <location>
        <begin position="403"/>
        <end position="414"/>
    </location>
</feature>
<sequence length="812" mass="85694">MQSRQGQSSKKKVEIVLPSKCCAEKDDKIQQLRDDYEDAVHDKEQLQARLKQLEERVDYKETSARIAAAMLDSEKMELRENTRKLGIQLSTATHERDTLRHEKEALSAQLANSEDERKVLSTQLTDAWRRIPRLKKDYADVLNRLSTTEKEAERLKKDLEKAVAQANTTKAAFDDDKAKWERDRRDLTGEVASLKEKVVSSSSDGGKQMMDFEKDVARIRGHHKMDRDKWETEKQRFLDQIASFRVKLTTLSVQQPRTAALPPPEWLLEKQGLEDKCAELSSRLAAAEQTTTPHTKTDAERLAKLEAKNAALKAKLKEVLEHATTVQAEADQFRTKLGKKPAASAQAAGGRPGGAGRRGGAATAVATANSVVGGGGGGVGGAGGGGRGRSRKAAAPAKSDSESVSESDTIDDEGTASPAPAPRAPRPVRAKRQAAEKKISRALESSSSSSSDSSGNDSDSSDLSSNDLDDLDDDSESNEDGEESVHANEEADTSMDMDEPRLSVIIGKSVAVSVDSAGADKTDEGEDTHMDIVQDGPQEDSSRSAASPPPDATTTKSTRSSGRRSSGRTSRKAADDSDSEFEPPVKVPKPRGKGRAKLATAAKQRGDEDAKQPPAAAGSKRPNESDNIATASPTTPISPPVVDANGSLSSAGLGINLVASESEASSSRQGTPGGSDVQETGSASGTGILKVKKKRRLLGKGLEDYSSIIQGPKIPGSPSTNHIAGLLPSIAASLAAKSSTSGDGSSSSAPSSARSTPLSASTLSPLSASVGGSAGDKSLLSGGGRKNQANKEALNAIKLAFSVPKARKPSDE</sequence>
<gene>
    <name evidence="3" type="ORF">DFQ27_006033</name>
</gene>
<dbReference type="AlphaFoldDB" id="A0A9P6U112"/>
<organism evidence="3 4">
    <name type="scientific">Actinomortierella ambigua</name>
    <dbReference type="NCBI Taxonomy" id="1343610"/>
    <lineage>
        <taxon>Eukaryota</taxon>
        <taxon>Fungi</taxon>
        <taxon>Fungi incertae sedis</taxon>
        <taxon>Mucoromycota</taxon>
        <taxon>Mortierellomycotina</taxon>
        <taxon>Mortierellomycetes</taxon>
        <taxon>Mortierellales</taxon>
        <taxon>Mortierellaceae</taxon>
        <taxon>Actinomortierella</taxon>
    </lineage>
</organism>
<comment type="caution">
    <text evidence="3">The sequence shown here is derived from an EMBL/GenBank/DDBJ whole genome shotgun (WGS) entry which is preliminary data.</text>
</comment>
<feature type="coiled-coil region" evidence="1">
    <location>
        <begin position="89"/>
        <end position="197"/>
    </location>
</feature>
<feature type="compositionally biased region" description="Low complexity" evidence="2">
    <location>
        <begin position="735"/>
        <end position="769"/>
    </location>
</feature>
<feature type="region of interest" description="Disordered" evidence="2">
    <location>
        <begin position="331"/>
        <end position="693"/>
    </location>
</feature>
<feature type="compositionally biased region" description="Basic and acidic residues" evidence="2">
    <location>
        <begin position="518"/>
        <end position="532"/>
    </location>
</feature>
<feature type="compositionally biased region" description="Low complexity" evidence="2">
    <location>
        <begin position="444"/>
        <end position="466"/>
    </location>
</feature>
<evidence type="ECO:0000313" key="3">
    <source>
        <dbReference type="EMBL" id="KAG0255833.1"/>
    </source>
</evidence>
<dbReference type="OrthoDB" id="2401308at2759"/>
<dbReference type="EMBL" id="JAAAJB010000439">
    <property type="protein sequence ID" value="KAG0255833.1"/>
    <property type="molecule type" value="Genomic_DNA"/>
</dbReference>
<feature type="compositionally biased region" description="Gly residues" evidence="2">
    <location>
        <begin position="350"/>
        <end position="359"/>
    </location>
</feature>
<feature type="coiled-coil region" evidence="1">
    <location>
        <begin position="270"/>
        <end position="322"/>
    </location>
</feature>
<feature type="compositionally biased region" description="Acidic residues" evidence="2">
    <location>
        <begin position="467"/>
        <end position="482"/>
    </location>
</feature>
<protein>
    <submittedName>
        <fullName evidence="3">Uncharacterized protein</fullName>
    </submittedName>
</protein>
<feature type="compositionally biased region" description="Basic residues" evidence="2">
    <location>
        <begin position="561"/>
        <end position="571"/>
    </location>
</feature>
<proteinExistence type="predicted"/>
<feature type="region of interest" description="Disordered" evidence="2">
    <location>
        <begin position="735"/>
        <end position="787"/>
    </location>
</feature>
<evidence type="ECO:0000313" key="4">
    <source>
        <dbReference type="Proteomes" id="UP000807716"/>
    </source>
</evidence>
<feature type="coiled-coil region" evidence="1">
    <location>
        <begin position="22"/>
        <end position="63"/>
    </location>
</feature>
<keyword evidence="1" id="KW-0175">Coiled coil</keyword>